<dbReference type="EMBL" id="BLVP01000036">
    <property type="protein sequence ID" value="GFM38327.1"/>
    <property type="molecule type" value="Genomic_DNA"/>
</dbReference>
<evidence type="ECO:0008006" key="3">
    <source>
        <dbReference type="Google" id="ProtNLM"/>
    </source>
</evidence>
<reference evidence="1 2" key="1">
    <citation type="submission" date="2020-05" db="EMBL/GenBank/DDBJ databases">
        <title>Draft genome sequence of Desulfovibrio psychrotolerans JS1T.</title>
        <authorList>
            <person name="Ueno A."/>
            <person name="Tamazawa S."/>
            <person name="Tamamura S."/>
            <person name="Murakami T."/>
            <person name="Kiyama T."/>
            <person name="Inomata H."/>
            <person name="Amano Y."/>
            <person name="Miyakawa K."/>
            <person name="Tamaki H."/>
            <person name="Naganuma T."/>
            <person name="Kaneko K."/>
        </authorList>
    </citation>
    <scope>NUCLEOTIDE SEQUENCE [LARGE SCALE GENOMIC DNA]</scope>
    <source>
        <strain evidence="1 2">JS1</strain>
    </source>
</reference>
<organism evidence="1 2">
    <name type="scientific">Desulfovibrio psychrotolerans</name>
    <dbReference type="NCBI Taxonomy" id="415242"/>
    <lineage>
        <taxon>Bacteria</taxon>
        <taxon>Pseudomonadati</taxon>
        <taxon>Thermodesulfobacteriota</taxon>
        <taxon>Desulfovibrionia</taxon>
        <taxon>Desulfovibrionales</taxon>
        <taxon>Desulfovibrionaceae</taxon>
        <taxon>Desulfovibrio</taxon>
    </lineage>
</organism>
<protein>
    <recommendedName>
        <fullName evidence="3">Phage tail assembly protein</fullName>
    </recommendedName>
</protein>
<evidence type="ECO:0000313" key="2">
    <source>
        <dbReference type="Proteomes" id="UP000503820"/>
    </source>
</evidence>
<gene>
    <name evidence="1" type="ORF">DSM19430T_30110</name>
</gene>
<proteinExistence type="predicted"/>
<comment type="caution">
    <text evidence="1">The sequence shown here is derived from an EMBL/GenBank/DDBJ whole genome shotgun (WGS) entry which is preliminary data.</text>
</comment>
<sequence>MKTEITLSYPVEMNGETVTCLNMRRMKARDQVAVAKQGGTDAEQEVRLFANLCEVAPPVIEELDMKDYRKLQEAYRGFLS</sequence>
<dbReference type="Proteomes" id="UP000503820">
    <property type="component" value="Unassembled WGS sequence"/>
</dbReference>
<keyword evidence="2" id="KW-1185">Reference proteome</keyword>
<dbReference type="InterPro" id="IPR019289">
    <property type="entry name" value="Phage_tail_E/E"/>
</dbReference>
<dbReference type="Pfam" id="PF10109">
    <property type="entry name" value="Phage_TAC_7"/>
    <property type="match status" value="1"/>
</dbReference>
<name>A0A7J0BX99_9BACT</name>
<dbReference type="RefSeq" id="WP_174410941.1">
    <property type="nucleotide sequence ID" value="NZ_BLVP01000036.1"/>
</dbReference>
<evidence type="ECO:0000313" key="1">
    <source>
        <dbReference type="EMBL" id="GFM38327.1"/>
    </source>
</evidence>
<accession>A0A7J0BX99</accession>
<dbReference type="AlphaFoldDB" id="A0A7J0BX99"/>